<evidence type="ECO:0000313" key="1">
    <source>
        <dbReference type="EMBL" id="XBV22813.1"/>
    </source>
</evidence>
<sequence>MTTTTGAARAPDVTAYELCLAGHLDDHWSAVLGDLTLTRRTDGTTTLSGPVSGQAQLHGILNRIRDLGTTLLSLRILDTPAAGMPYATSAAERWR</sequence>
<proteinExistence type="predicted"/>
<accession>A0AAU7T822</accession>
<gene>
    <name evidence="1" type="ORF">ABN611_30140</name>
</gene>
<dbReference type="AlphaFoldDB" id="A0AAU7T822"/>
<name>A0AAU7T822_9ACTN</name>
<reference evidence="1" key="1">
    <citation type="submission" date="2024-06" db="EMBL/GenBank/DDBJ databases">
        <title>Kribbella sp. strain HUAS MG21 genome sequences.</title>
        <authorList>
            <person name="Mo P."/>
        </authorList>
    </citation>
    <scope>NUCLEOTIDE SEQUENCE</scope>
    <source>
        <strain evidence="1">HUAS MG21</strain>
    </source>
</reference>
<protein>
    <recommendedName>
        <fullName evidence="2">BON domain-containing protein</fullName>
    </recommendedName>
</protein>
<dbReference type="EMBL" id="CP158165">
    <property type="protein sequence ID" value="XBV22813.1"/>
    <property type="molecule type" value="Genomic_DNA"/>
</dbReference>
<dbReference type="RefSeq" id="WP_350275652.1">
    <property type="nucleotide sequence ID" value="NZ_CP158165.1"/>
</dbReference>
<evidence type="ECO:0008006" key="2">
    <source>
        <dbReference type="Google" id="ProtNLM"/>
    </source>
</evidence>
<organism evidence="1">
    <name type="scientific">Kribbella sp. HUAS MG21</name>
    <dbReference type="NCBI Taxonomy" id="3160966"/>
    <lineage>
        <taxon>Bacteria</taxon>
        <taxon>Bacillati</taxon>
        <taxon>Actinomycetota</taxon>
        <taxon>Actinomycetes</taxon>
        <taxon>Propionibacteriales</taxon>
        <taxon>Kribbellaceae</taxon>
        <taxon>Kribbella</taxon>
    </lineage>
</organism>